<evidence type="ECO:0008006" key="3">
    <source>
        <dbReference type="Google" id="ProtNLM"/>
    </source>
</evidence>
<dbReference type="Gene3D" id="1.25.40.10">
    <property type="entry name" value="Tetratricopeptide repeat domain"/>
    <property type="match status" value="1"/>
</dbReference>
<reference evidence="1 2" key="1">
    <citation type="submission" date="2023-01" db="EMBL/GenBank/DDBJ databases">
        <title>Vibrio sp. KJ40-1 sp.nov, isolated from marine algae.</title>
        <authorList>
            <person name="Butt M."/>
            <person name="Kim J.M.J."/>
            <person name="Jeon C.O.C."/>
        </authorList>
    </citation>
    <scope>NUCLEOTIDE SEQUENCE [LARGE SCALE GENOMIC DNA]</scope>
    <source>
        <strain evidence="1 2">KJ40-1</strain>
    </source>
</reference>
<gene>
    <name evidence="1" type="ORF">PGX00_05375</name>
</gene>
<dbReference type="InterPro" id="IPR011990">
    <property type="entry name" value="TPR-like_helical_dom_sf"/>
</dbReference>
<name>A0ABT4YP25_9VIBR</name>
<dbReference type="RefSeq" id="WP_272133521.1">
    <property type="nucleotide sequence ID" value="NZ_JAQLOI010000001.1"/>
</dbReference>
<protein>
    <recommendedName>
        <fullName evidence="3">Secretion protein</fullName>
    </recommendedName>
</protein>
<keyword evidence="2" id="KW-1185">Reference proteome</keyword>
<organism evidence="1 2">
    <name type="scientific">Vibrio algarum</name>
    <dbReference type="NCBI Taxonomy" id="3020714"/>
    <lineage>
        <taxon>Bacteria</taxon>
        <taxon>Pseudomonadati</taxon>
        <taxon>Pseudomonadota</taxon>
        <taxon>Gammaproteobacteria</taxon>
        <taxon>Vibrionales</taxon>
        <taxon>Vibrionaceae</taxon>
        <taxon>Vibrio</taxon>
    </lineage>
</organism>
<dbReference type="PROSITE" id="PS51257">
    <property type="entry name" value="PROKAR_LIPOPROTEIN"/>
    <property type="match status" value="1"/>
</dbReference>
<dbReference type="Proteomes" id="UP001210678">
    <property type="component" value="Unassembled WGS sequence"/>
</dbReference>
<dbReference type="EMBL" id="JAQLOI010000001">
    <property type="protein sequence ID" value="MDB1123135.1"/>
    <property type="molecule type" value="Genomic_DNA"/>
</dbReference>
<dbReference type="InterPro" id="IPR019734">
    <property type="entry name" value="TPR_rpt"/>
</dbReference>
<accession>A0ABT4YP25</accession>
<evidence type="ECO:0000313" key="2">
    <source>
        <dbReference type="Proteomes" id="UP001210678"/>
    </source>
</evidence>
<evidence type="ECO:0000313" key="1">
    <source>
        <dbReference type="EMBL" id="MDB1123135.1"/>
    </source>
</evidence>
<dbReference type="SMART" id="SM00028">
    <property type="entry name" value="TPR"/>
    <property type="match status" value="2"/>
</dbReference>
<sequence length="278" mass="31621">MRNLPFKWLIFVVLLSGCAANGNLSKEELAEQATFESREKMIISAGNQERLVEFYKNELAREESSEIKIKLIDAYIQNGNTELASFHLGTIDVTDDNVAKVVFLRAKVYLEEGLVDKAYANCQTALSQRDKYPEAENLMGLILAEKGEFDKAREYFLLARRHYHDDITISNNLAVLDLIHGNYDAVIKRLDPIYVAGNADRKIQSNLIFALTKKGQYKQVETILKKQGYKEQQIQAIFIALREANSHLARLATTESLTTDLDPLTKKRIKVVKGEEYD</sequence>
<proteinExistence type="predicted"/>
<dbReference type="SUPFAM" id="SSF48452">
    <property type="entry name" value="TPR-like"/>
    <property type="match status" value="1"/>
</dbReference>
<comment type="caution">
    <text evidence="1">The sequence shown here is derived from an EMBL/GenBank/DDBJ whole genome shotgun (WGS) entry which is preliminary data.</text>
</comment>